<dbReference type="PANTHER" id="PTHR43312">
    <property type="entry name" value="D-THREO-ALDOSE 1-DEHYDROGENASE"/>
    <property type="match status" value="1"/>
</dbReference>
<dbReference type="Gene3D" id="3.20.20.100">
    <property type="entry name" value="NADP-dependent oxidoreductase domain"/>
    <property type="match status" value="1"/>
</dbReference>
<feature type="domain" description="4Fe-4S ferredoxin-type" evidence="4">
    <location>
        <begin position="259"/>
        <end position="288"/>
    </location>
</feature>
<dbReference type="InterPro" id="IPR036812">
    <property type="entry name" value="NAD(P)_OxRdtase_dom_sf"/>
</dbReference>
<keyword evidence="2" id="KW-0408">Iron</keyword>
<dbReference type="GO" id="GO:0046872">
    <property type="term" value="F:metal ion binding"/>
    <property type="evidence" value="ECO:0007669"/>
    <property type="project" value="UniProtKB-KW"/>
</dbReference>
<keyword evidence="3" id="KW-0411">Iron-sulfur</keyword>
<organism evidence="5">
    <name type="scientific">uncultured Sporomusa sp</name>
    <dbReference type="NCBI Taxonomy" id="307249"/>
    <lineage>
        <taxon>Bacteria</taxon>
        <taxon>Bacillati</taxon>
        <taxon>Bacillota</taxon>
        <taxon>Negativicutes</taxon>
        <taxon>Selenomonadales</taxon>
        <taxon>Sporomusaceae</taxon>
        <taxon>Sporomusa</taxon>
        <taxon>environmental samples</taxon>
    </lineage>
</organism>
<dbReference type="GO" id="GO:0016491">
    <property type="term" value="F:oxidoreductase activity"/>
    <property type="evidence" value="ECO:0007669"/>
    <property type="project" value="InterPro"/>
</dbReference>
<evidence type="ECO:0000256" key="2">
    <source>
        <dbReference type="ARBA" id="ARBA00023004"/>
    </source>
</evidence>
<dbReference type="InterPro" id="IPR017900">
    <property type="entry name" value="4Fe4S_Fe_S_CS"/>
</dbReference>
<name>A0A212LRH1_9FIRM</name>
<proteinExistence type="predicted"/>
<dbReference type="RefSeq" id="WP_288183694.1">
    <property type="nucleotide sequence ID" value="NZ_LT608335.1"/>
</dbReference>
<dbReference type="CDD" id="cd19100">
    <property type="entry name" value="AKR_unchar"/>
    <property type="match status" value="1"/>
</dbReference>
<feature type="domain" description="4Fe-4S ferredoxin-type" evidence="4">
    <location>
        <begin position="289"/>
        <end position="315"/>
    </location>
</feature>
<dbReference type="AlphaFoldDB" id="A0A212LRH1"/>
<evidence type="ECO:0000259" key="4">
    <source>
        <dbReference type="PROSITE" id="PS51379"/>
    </source>
</evidence>
<dbReference type="PROSITE" id="PS51379">
    <property type="entry name" value="4FE4S_FER_2"/>
    <property type="match status" value="2"/>
</dbReference>
<dbReference type="SUPFAM" id="SSF54862">
    <property type="entry name" value="4Fe-4S ferredoxins"/>
    <property type="match status" value="1"/>
</dbReference>
<protein>
    <submittedName>
        <fullName evidence="5">Aldo/keto reductase</fullName>
    </submittedName>
</protein>
<dbReference type="PANTHER" id="PTHR43312:SF1">
    <property type="entry name" value="NADP-DEPENDENT OXIDOREDUCTASE DOMAIN-CONTAINING PROTEIN"/>
    <property type="match status" value="1"/>
</dbReference>
<dbReference type="InterPro" id="IPR020471">
    <property type="entry name" value="AKR"/>
</dbReference>
<accession>A0A212LRH1</accession>
<dbReference type="InterPro" id="IPR017896">
    <property type="entry name" value="4Fe4S_Fe-S-bd"/>
</dbReference>
<dbReference type="InterPro" id="IPR053135">
    <property type="entry name" value="AKR2_Oxidoreductase"/>
</dbReference>
<keyword evidence="1" id="KW-0479">Metal-binding</keyword>
<dbReference type="Pfam" id="PF13237">
    <property type="entry name" value="Fer4_10"/>
    <property type="match status" value="1"/>
</dbReference>
<reference evidence="5" key="1">
    <citation type="submission" date="2016-08" db="EMBL/GenBank/DDBJ databases">
        <authorList>
            <person name="Seilhamer J.J."/>
        </authorList>
    </citation>
    <scope>NUCLEOTIDE SEQUENCE</scope>
    <source>
        <strain evidence="5">86</strain>
    </source>
</reference>
<gene>
    <name evidence="5" type="ORF">KL86SPO_30336</name>
</gene>
<dbReference type="PRINTS" id="PR00069">
    <property type="entry name" value="ALDKETRDTASE"/>
</dbReference>
<evidence type="ECO:0000256" key="3">
    <source>
        <dbReference type="ARBA" id="ARBA00023014"/>
    </source>
</evidence>
<evidence type="ECO:0000313" key="5">
    <source>
        <dbReference type="EMBL" id="SCM80158.1"/>
    </source>
</evidence>
<dbReference type="PROSITE" id="PS00198">
    <property type="entry name" value="4FE4S_FER_1"/>
    <property type="match status" value="2"/>
</dbReference>
<dbReference type="GO" id="GO:0051536">
    <property type="term" value="F:iron-sulfur cluster binding"/>
    <property type="evidence" value="ECO:0007669"/>
    <property type="project" value="UniProtKB-KW"/>
</dbReference>
<dbReference type="InterPro" id="IPR023210">
    <property type="entry name" value="NADP_OxRdtase_dom"/>
</dbReference>
<dbReference type="EMBL" id="FMJE01000003">
    <property type="protein sequence ID" value="SCM80158.1"/>
    <property type="molecule type" value="Genomic_DNA"/>
</dbReference>
<evidence type="ECO:0000256" key="1">
    <source>
        <dbReference type="ARBA" id="ARBA00022723"/>
    </source>
</evidence>
<sequence>MDYQVLGQTGLKVSKLCFGGLTIGPLQSNRPLAEGAAVMRAAFDAGVNFVDTAELYGTYPYIRKAMADGGKDIIIASKSYAYTYEDMRTSVETACREIGRDYIDIFLLHEQSSRMTLKGHADALAYLCDAKRQGIIRATGVSTHTIDVVRAAALIEEIDVIHPIINIKGIGITDGTAGEMLEAIRFAVDCGKGIYAMKALGGGHLNAIAAQAFAWILAQPGITSIAVGMQTIDEVLLNTAIFSGKNPDSQLWDKVIAAPRRLLVEDWCVGCGQCALRCPAGALAVVEGKARADYARCILCGYCGAYCPDFCLKVI</sequence>
<dbReference type="Pfam" id="PF00248">
    <property type="entry name" value="Aldo_ket_red"/>
    <property type="match status" value="1"/>
</dbReference>
<dbReference type="Gene3D" id="3.30.70.20">
    <property type="match status" value="1"/>
</dbReference>
<dbReference type="SUPFAM" id="SSF51430">
    <property type="entry name" value="NAD(P)-linked oxidoreductase"/>
    <property type="match status" value="1"/>
</dbReference>